<dbReference type="GO" id="GO:0046677">
    <property type="term" value="P:response to antibiotic"/>
    <property type="evidence" value="ECO:0007669"/>
    <property type="project" value="UniProtKB-KW"/>
</dbReference>
<name>A0A0R2PBS2_9ACTN</name>
<feature type="transmembrane region" description="Helical" evidence="10">
    <location>
        <begin position="52"/>
        <end position="72"/>
    </location>
</feature>
<dbReference type="PRINTS" id="PR00164">
    <property type="entry name" value="ABC2TRNSPORT"/>
</dbReference>
<keyword evidence="8 10" id="KW-0472">Membrane</keyword>
<comment type="caution">
    <text evidence="10">Lacks conserved residue(s) required for the propagation of feature annotation.</text>
</comment>
<comment type="similarity">
    <text evidence="2 10">Belongs to the ABC-2 integral membrane protein family.</text>
</comment>
<comment type="caution">
    <text evidence="12">The sequence shown here is derived from an EMBL/GenBank/DDBJ whole genome shotgun (WGS) entry which is preliminary data.</text>
</comment>
<feature type="transmembrane region" description="Helical" evidence="10">
    <location>
        <begin position="81"/>
        <end position="100"/>
    </location>
</feature>
<dbReference type="GO" id="GO:0043190">
    <property type="term" value="C:ATP-binding cassette (ABC) transporter complex"/>
    <property type="evidence" value="ECO:0007669"/>
    <property type="project" value="InterPro"/>
</dbReference>
<keyword evidence="3 10" id="KW-0813">Transport</keyword>
<evidence type="ECO:0000256" key="2">
    <source>
        <dbReference type="ARBA" id="ARBA00007783"/>
    </source>
</evidence>
<comment type="subcellular location">
    <subcellularLocation>
        <location evidence="1">Cell inner membrane</location>
        <topology evidence="1">Multi-pass membrane protein</topology>
    </subcellularLocation>
    <subcellularLocation>
        <location evidence="10">Cell membrane</location>
        <topology evidence="10">Multi-pass membrane protein</topology>
    </subcellularLocation>
</comment>
<evidence type="ECO:0000256" key="3">
    <source>
        <dbReference type="ARBA" id="ARBA00022448"/>
    </source>
</evidence>
<keyword evidence="6 10" id="KW-0812">Transmembrane</keyword>
<dbReference type="AlphaFoldDB" id="A0A0R2PBS2"/>
<evidence type="ECO:0000259" key="11">
    <source>
        <dbReference type="PROSITE" id="PS51012"/>
    </source>
</evidence>
<evidence type="ECO:0000313" key="13">
    <source>
        <dbReference type="Proteomes" id="UP000053274"/>
    </source>
</evidence>
<dbReference type="InterPro" id="IPR047817">
    <property type="entry name" value="ABC2_TM_bact-type"/>
</dbReference>
<evidence type="ECO:0000256" key="8">
    <source>
        <dbReference type="ARBA" id="ARBA00023136"/>
    </source>
</evidence>
<accession>A0A0R2PBS2</accession>
<gene>
    <name evidence="12" type="ORF">ABR54_03815</name>
</gene>
<keyword evidence="7 10" id="KW-1133">Transmembrane helix</keyword>
<dbReference type="Proteomes" id="UP000053274">
    <property type="component" value="Unassembled WGS sequence"/>
</dbReference>
<feature type="transmembrane region" description="Helical" evidence="10">
    <location>
        <begin position="120"/>
        <end position="144"/>
    </location>
</feature>
<sequence>MSTPIQVYEPFKAGLPKLGKYWKSLWSRRVFISEFSKSELREQHFDSVFGQLWLVINPLLLSGVYFILIVIIRGGSDGTRYVHLTATLFLFYLISNSLTGGVKSITAGQRLILNTAFPRVMLPISAVIIAVFKFVPTIFVFLIIKVVVGSEFKVEMLWAIPILLITILLALGLAITISCINVYFRDIASFLPYLTRTLLYLSPVLYEASELDPKLRVLEVVNPLFPILDSWSSALVHGQMPEISNMLQGLAWAVGIFLIGTYFFLSREREFAVRL</sequence>
<evidence type="ECO:0000256" key="9">
    <source>
        <dbReference type="ARBA" id="ARBA00023251"/>
    </source>
</evidence>
<evidence type="ECO:0000256" key="7">
    <source>
        <dbReference type="ARBA" id="ARBA00022989"/>
    </source>
</evidence>
<evidence type="ECO:0000256" key="6">
    <source>
        <dbReference type="ARBA" id="ARBA00022692"/>
    </source>
</evidence>
<feature type="domain" description="ABC transmembrane type-2" evidence="11">
    <location>
        <begin position="49"/>
        <end position="267"/>
    </location>
</feature>
<dbReference type="InterPro" id="IPR000412">
    <property type="entry name" value="ABC_2_transport"/>
</dbReference>
<dbReference type="Pfam" id="PF01061">
    <property type="entry name" value="ABC2_membrane"/>
    <property type="match status" value="1"/>
</dbReference>
<organism evidence="12 13">
    <name type="scientific">Actinobacteria bacterium BACL15 MAG-120619-bin91</name>
    <dbReference type="NCBI Taxonomy" id="1655562"/>
    <lineage>
        <taxon>Bacteria</taxon>
        <taxon>Bacillati</taxon>
        <taxon>Actinomycetota</taxon>
        <taxon>Actinomycetes</taxon>
        <taxon>Actinomycetes incertae sedis</taxon>
        <taxon>ac1 cluster</taxon>
    </lineage>
</organism>
<dbReference type="PANTHER" id="PTHR30413">
    <property type="entry name" value="INNER MEMBRANE TRANSPORT PERMEASE"/>
    <property type="match status" value="1"/>
</dbReference>
<dbReference type="PROSITE" id="PS51012">
    <property type="entry name" value="ABC_TM2"/>
    <property type="match status" value="1"/>
</dbReference>
<protein>
    <recommendedName>
        <fullName evidence="10">Transport permease protein</fullName>
    </recommendedName>
</protein>
<evidence type="ECO:0000313" key="12">
    <source>
        <dbReference type="EMBL" id="KRO35417.1"/>
    </source>
</evidence>
<dbReference type="GO" id="GO:0140359">
    <property type="term" value="F:ABC-type transporter activity"/>
    <property type="evidence" value="ECO:0007669"/>
    <property type="project" value="InterPro"/>
</dbReference>
<feature type="transmembrane region" description="Helical" evidence="10">
    <location>
        <begin position="246"/>
        <end position="265"/>
    </location>
</feature>
<dbReference type="GO" id="GO:0015920">
    <property type="term" value="P:lipopolysaccharide transport"/>
    <property type="evidence" value="ECO:0007669"/>
    <property type="project" value="TreeGrafter"/>
</dbReference>
<keyword evidence="4 10" id="KW-1003">Cell membrane</keyword>
<evidence type="ECO:0000256" key="4">
    <source>
        <dbReference type="ARBA" id="ARBA00022475"/>
    </source>
</evidence>
<feature type="transmembrane region" description="Helical" evidence="10">
    <location>
        <begin position="156"/>
        <end position="184"/>
    </location>
</feature>
<keyword evidence="5" id="KW-0997">Cell inner membrane</keyword>
<reference evidence="12 13" key="1">
    <citation type="submission" date="2015-10" db="EMBL/GenBank/DDBJ databases">
        <title>Metagenome-Assembled Genomes uncover a global brackish microbiome.</title>
        <authorList>
            <person name="Hugerth L.W."/>
            <person name="Larsson J."/>
            <person name="Alneberg J."/>
            <person name="Lindh M.V."/>
            <person name="Legrand C."/>
            <person name="Pinhassi J."/>
            <person name="Andersson A.F."/>
        </authorList>
    </citation>
    <scope>NUCLEOTIDE SEQUENCE [LARGE SCALE GENOMIC DNA]</scope>
    <source>
        <strain evidence="12">BACL15 MAG-120619-bin91</strain>
    </source>
</reference>
<keyword evidence="9" id="KW-0046">Antibiotic resistance</keyword>
<evidence type="ECO:0000256" key="1">
    <source>
        <dbReference type="ARBA" id="ARBA00004429"/>
    </source>
</evidence>
<dbReference type="InterPro" id="IPR013525">
    <property type="entry name" value="ABC2_TM"/>
</dbReference>
<evidence type="ECO:0000256" key="5">
    <source>
        <dbReference type="ARBA" id="ARBA00022519"/>
    </source>
</evidence>
<dbReference type="PANTHER" id="PTHR30413:SF8">
    <property type="entry name" value="TRANSPORT PERMEASE PROTEIN"/>
    <property type="match status" value="1"/>
</dbReference>
<evidence type="ECO:0000256" key="10">
    <source>
        <dbReference type="RuleBase" id="RU361157"/>
    </source>
</evidence>
<proteinExistence type="inferred from homology"/>
<dbReference type="EMBL" id="LIAM01000108">
    <property type="protein sequence ID" value="KRO35417.1"/>
    <property type="molecule type" value="Genomic_DNA"/>
</dbReference>